<organism evidence="3 4">
    <name type="scientific">Bradyrhizobium ontarionense</name>
    <dbReference type="NCBI Taxonomy" id="2898149"/>
    <lineage>
        <taxon>Bacteria</taxon>
        <taxon>Pseudomonadati</taxon>
        <taxon>Pseudomonadota</taxon>
        <taxon>Alphaproteobacteria</taxon>
        <taxon>Hyphomicrobiales</taxon>
        <taxon>Nitrobacteraceae</taxon>
        <taxon>Bradyrhizobium</taxon>
    </lineage>
</organism>
<feature type="transmembrane region" description="Helical" evidence="1">
    <location>
        <begin position="174"/>
        <end position="194"/>
    </location>
</feature>
<feature type="transmembrane region" description="Helical" evidence="1">
    <location>
        <begin position="117"/>
        <end position="137"/>
    </location>
</feature>
<gene>
    <name evidence="3" type="ORF">LQG66_00205</name>
</gene>
<feature type="transmembrane region" description="Helical" evidence="1">
    <location>
        <begin position="241"/>
        <end position="260"/>
    </location>
</feature>
<proteinExistence type="predicted"/>
<evidence type="ECO:0000256" key="1">
    <source>
        <dbReference type="SAM" id="Phobius"/>
    </source>
</evidence>
<feature type="transmembrane region" description="Helical" evidence="1">
    <location>
        <begin position="206"/>
        <end position="226"/>
    </location>
</feature>
<keyword evidence="1" id="KW-0812">Transmembrane</keyword>
<dbReference type="InterPro" id="IPR002656">
    <property type="entry name" value="Acyl_transf_3_dom"/>
</dbReference>
<evidence type="ECO:0000259" key="2">
    <source>
        <dbReference type="Pfam" id="PF01757"/>
    </source>
</evidence>
<protein>
    <submittedName>
        <fullName evidence="3">OpgC domain-containing protein</fullName>
    </submittedName>
</protein>
<evidence type="ECO:0000313" key="3">
    <source>
        <dbReference type="EMBL" id="UFZ04789.1"/>
    </source>
</evidence>
<feature type="domain" description="Acyltransferase 3" evidence="2">
    <location>
        <begin position="13"/>
        <end position="283"/>
    </location>
</feature>
<keyword evidence="1" id="KW-1133">Transmembrane helix</keyword>
<dbReference type="PANTHER" id="PTHR38592:SF3">
    <property type="entry name" value="BLL4819 PROTEIN"/>
    <property type="match status" value="1"/>
</dbReference>
<feature type="transmembrane region" description="Helical" evidence="1">
    <location>
        <begin position="267"/>
        <end position="285"/>
    </location>
</feature>
<name>A0ABY3RC66_9BRAD</name>
<dbReference type="InterPro" id="IPR014550">
    <property type="entry name" value="UCP028704_OpgC"/>
</dbReference>
<sequence length="343" mass="38535">MDASGQKRREVLIDFYRSCSMLFVFYHHTANVFPDSIDLFTKFNPFAELFIAISGFMVGFVYLHKDSYRPLLVRGLRVLAAYFVVSVPVAIGMAVLGKKREPVGQAILDVLTFQSEPTAITILKFYGLTFLLLPLILPAFKRNRLVVLALSASIFVVCTWFANTKALAFENPAAILLLFSLQAQLFLILGTWLGDLHRSNRLIGRPFYTVIGAIFVFGLLLDGYLGFPSNGEKYPYRFDKLVNLLWTLPLLLALLWAAFANTRHWPAVALILNVGQNSLVAFLGSEVVRQSVKLALLMGGIHPQVYGQTVAGLLDVVLVTMMLWLYRAHWQRRDPVLHPLGSR</sequence>
<evidence type="ECO:0000313" key="4">
    <source>
        <dbReference type="Proteomes" id="UP001431010"/>
    </source>
</evidence>
<dbReference type="PANTHER" id="PTHR38592">
    <property type="entry name" value="BLL4819 PROTEIN"/>
    <property type="match status" value="1"/>
</dbReference>
<reference evidence="3" key="1">
    <citation type="journal article" date="2024" name="Antonie Van Leeuwenhoek">
        <title>Bradyrhizobium ontarionense sp. nov., a novel bacterial symbiont isolated from Aeschynomene indica (Indian jointvetch), harbours photosynthesis, nitrogen fixation and nitrous oxide (N2O) reductase genes.</title>
        <authorList>
            <person name="Bromfield E.S.P."/>
            <person name="Cloutier S."/>
        </authorList>
    </citation>
    <scope>NUCLEOTIDE SEQUENCE</scope>
    <source>
        <strain evidence="3">A19</strain>
    </source>
</reference>
<keyword evidence="4" id="KW-1185">Reference proteome</keyword>
<keyword evidence="1" id="KW-0472">Membrane</keyword>
<feature type="transmembrane region" description="Helical" evidence="1">
    <location>
        <begin position="12"/>
        <end position="33"/>
    </location>
</feature>
<dbReference type="RefSeq" id="WP_231322073.1">
    <property type="nucleotide sequence ID" value="NZ_CP088156.1"/>
</dbReference>
<dbReference type="EMBL" id="CP088156">
    <property type="protein sequence ID" value="UFZ04789.1"/>
    <property type="molecule type" value="Genomic_DNA"/>
</dbReference>
<feature type="transmembrane region" description="Helical" evidence="1">
    <location>
        <begin position="45"/>
        <end position="63"/>
    </location>
</feature>
<feature type="transmembrane region" description="Helical" evidence="1">
    <location>
        <begin position="305"/>
        <end position="326"/>
    </location>
</feature>
<feature type="transmembrane region" description="Helical" evidence="1">
    <location>
        <begin position="75"/>
        <end position="97"/>
    </location>
</feature>
<dbReference type="Proteomes" id="UP001431010">
    <property type="component" value="Chromosome"/>
</dbReference>
<feature type="transmembrane region" description="Helical" evidence="1">
    <location>
        <begin position="144"/>
        <end position="162"/>
    </location>
</feature>
<dbReference type="Pfam" id="PF01757">
    <property type="entry name" value="Acyl_transf_3"/>
    <property type="match status" value="1"/>
</dbReference>
<accession>A0ABY3RC66</accession>